<name>A0A125Y9Y7_BACC3</name>
<evidence type="ECO:0000313" key="2">
    <source>
        <dbReference type="EMBL" id="ACO25727.1"/>
    </source>
</evidence>
<reference evidence="2 3" key="1">
    <citation type="submission" date="2009-02" db="EMBL/GenBank/DDBJ databases">
        <title>Genome sequence of Bacillus cereus 03BB102.</title>
        <authorList>
            <person name="Dodson R.J."/>
            <person name="Jackson P."/>
            <person name="Munk A.C."/>
            <person name="Brettin T."/>
            <person name="Bruce D."/>
            <person name="Detter C."/>
            <person name="Tapia R."/>
            <person name="Han C."/>
            <person name="Sutton G."/>
            <person name="Sims D."/>
        </authorList>
    </citation>
    <scope>NUCLEOTIDE SEQUENCE [LARGE SCALE GENOMIC DNA]</scope>
    <source>
        <strain evidence="2 3">03BB102</strain>
        <plasmid evidence="3">Plasmid p03BB102_179</plasmid>
    </source>
</reference>
<dbReference type="Pfam" id="PF18796">
    <property type="entry name" value="LPD1"/>
    <property type="match status" value="1"/>
</dbReference>
<keyword evidence="2" id="KW-0614">Plasmid</keyword>
<organism evidence="2 3">
    <name type="scientific">Bacillus cereus (strain 03BB102)</name>
    <dbReference type="NCBI Taxonomy" id="572264"/>
    <lineage>
        <taxon>Bacteria</taxon>
        <taxon>Bacillati</taxon>
        <taxon>Bacillota</taxon>
        <taxon>Bacilli</taxon>
        <taxon>Bacillales</taxon>
        <taxon>Bacillaceae</taxon>
        <taxon>Bacillus</taxon>
        <taxon>Bacillus cereus group</taxon>
    </lineage>
</organism>
<dbReference type="PATRIC" id="fig|572264.18.peg.5559"/>
<sequence>MNLFELFGLEVGEDIMVQDVRTDKQVRNRYSYDVGEKLVGAKKEIRALKESFLVSFSLEILAEIEKESPVEALNALDRNTLIPFSFEHEKENDVPPRVAKLKQLLVGRINKKPIVDTPTARKLYVQACRRIWHDLQSVHNSEQWVDLVVSYGMEMSNGWSAFRKNKNVTFTFKRMVEEYFDEFVDADGMGLLILGKKFISLCTNSKSINSTYLRVSHELTWNDLLTKKVTTRKKSAAAWGRKLPDTLQRKGPGVKIATKPEDVVTMFGLKGMQFGHYCTEQYAKEHIGHVSEALYDLSRILGISPEYIGLGGRLGLAIGARGSGNALAHYEPSTKVINLTRDNGVGALCHEWGHALDHFLYDCSHDFQNVSLAFLSTGKSMGNILPAIIKEKMQAVLDACKQGKVARVINVENAYSRKWYFYGGVIDSYDVFKGNVSNILESHHASLCRKLNTLSGVTKTRMERKIEKEFEKTAQMLAAYHYKKTGEKLGEISYRVKGSVYFDTAIKLDKKRTKKYWSTNHEMFARAFEAYVESALLDQEHRNDYLVCDTYSFVYPLGEQREHLNRSIKSLMEVAVPYIINSIQGVGNNEL</sequence>
<proteinExistence type="predicted"/>
<geneLocation type="plasmid" evidence="2 3">
    <name>p03BB102_179</name>
</geneLocation>
<dbReference type="EMBL" id="CP001406">
    <property type="protein sequence ID" value="ACO25727.1"/>
    <property type="molecule type" value="Genomic_DNA"/>
</dbReference>
<feature type="domain" description="Large polyvalent protein-associated" evidence="1">
    <location>
        <begin position="508"/>
        <end position="572"/>
    </location>
</feature>
<dbReference type="RefSeq" id="WP_001048057.1">
    <property type="nucleotide sequence ID" value="NC_012473.1"/>
</dbReference>
<dbReference type="Proteomes" id="UP000002210">
    <property type="component" value="Plasmid p03BB102_179"/>
</dbReference>
<evidence type="ECO:0000313" key="3">
    <source>
        <dbReference type="Proteomes" id="UP000002210"/>
    </source>
</evidence>
<dbReference type="KEGG" id="bcx:BCA_A0079"/>
<dbReference type="InterPro" id="IPR041047">
    <property type="entry name" value="LPD1"/>
</dbReference>
<accession>A0A125Y9Y7</accession>
<gene>
    <name evidence="2" type="ordered locus">BCA_A0079</name>
</gene>
<dbReference type="AlphaFoldDB" id="A0A125Y9Y7"/>
<protein>
    <recommendedName>
        <fullName evidence="1">Large polyvalent protein-associated domain-containing protein</fullName>
    </recommendedName>
</protein>
<evidence type="ECO:0000259" key="1">
    <source>
        <dbReference type="Pfam" id="PF18796"/>
    </source>
</evidence>